<dbReference type="Pfam" id="PF05170">
    <property type="entry name" value="AsmA"/>
    <property type="match status" value="1"/>
</dbReference>
<dbReference type="InterPro" id="IPR052894">
    <property type="entry name" value="AsmA-related"/>
</dbReference>
<organism evidence="4 5">
    <name type="scientific">Methylophilus luteus</name>
    <dbReference type="NCBI Taxonomy" id="640108"/>
    <lineage>
        <taxon>Bacteria</taxon>
        <taxon>Pseudomonadati</taxon>
        <taxon>Pseudomonadota</taxon>
        <taxon>Betaproteobacteria</taxon>
        <taxon>Nitrosomonadales</taxon>
        <taxon>Methylophilaceae</taxon>
        <taxon>Methylophilus</taxon>
    </lineage>
</organism>
<dbReference type="Proteomes" id="UP001597128">
    <property type="component" value="Unassembled WGS sequence"/>
</dbReference>
<dbReference type="EMBL" id="JBHTKB010000003">
    <property type="protein sequence ID" value="MFD0914367.1"/>
    <property type="molecule type" value="Genomic_DNA"/>
</dbReference>
<accession>A0ABW3FD37</accession>
<keyword evidence="2" id="KW-0472">Membrane</keyword>
<evidence type="ECO:0000259" key="3">
    <source>
        <dbReference type="Pfam" id="PF05170"/>
    </source>
</evidence>
<gene>
    <name evidence="4" type="ORF">ACFQ1Z_12470</name>
</gene>
<dbReference type="PANTHER" id="PTHR30441">
    <property type="entry name" value="DUF748 DOMAIN-CONTAINING PROTEIN"/>
    <property type="match status" value="1"/>
</dbReference>
<proteinExistence type="predicted"/>
<reference evidence="5" key="1">
    <citation type="journal article" date="2019" name="Int. J. Syst. Evol. Microbiol.">
        <title>The Global Catalogue of Microorganisms (GCM) 10K type strain sequencing project: providing services to taxonomists for standard genome sequencing and annotation.</title>
        <authorList>
            <consortium name="The Broad Institute Genomics Platform"/>
            <consortium name="The Broad Institute Genome Sequencing Center for Infectious Disease"/>
            <person name="Wu L."/>
            <person name="Ma J."/>
        </authorList>
    </citation>
    <scope>NUCLEOTIDE SEQUENCE [LARGE SCALE GENOMIC DNA]</scope>
    <source>
        <strain evidence="5">CCUG 58412</strain>
    </source>
</reference>
<evidence type="ECO:0000313" key="5">
    <source>
        <dbReference type="Proteomes" id="UP001597128"/>
    </source>
</evidence>
<evidence type="ECO:0000313" key="4">
    <source>
        <dbReference type="EMBL" id="MFD0914367.1"/>
    </source>
</evidence>
<feature type="region of interest" description="Disordered" evidence="1">
    <location>
        <begin position="869"/>
        <end position="908"/>
    </location>
</feature>
<dbReference type="RefSeq" id="WP_379058070.1">
    <property type="nucleotide sequence ID" value="NZ_JBHTKB010000003.1"/>
</dbReference>
<name>A0ABW3FD37_9PROT</name>
<protein>
    <submittedName>
        <fullName evidence="4">AsmA family protein</fullName>
    </submittedName>
</protein>
<dbReference type="PANTHER" id="PTHR30441:SF4">
    <property type="entry name" value="PROTEIN ASMA"/>
    <property type="match status" value="1"/>
</dbReference>
<feature type="transmembrane region" description="Helical" evidence="2">
    <location>
        <begin position="9"/>
        <end position="29"/>
    </location>
</feature>
<evidence type="ECO:0000256" key="2">
    <source>
        <dbReference type="SAM" id="Phobius"/>
    </source>
</evidence>
<keyword evidence="5" id="KW-1185">Reference proteome</keyword>
<keyword evidence="2" id="KW-1133">Transmembrane helix</keyword>
<keyword evidence="2" id="KW-0812">Transmembrane</keyword>
<feature type="compositionally biased region" description="Basic and acidic residues" evidence="1">
    <location>
        <begin position="878"/>
        <end position="908"/>
    </location>
</feature>
<dbReference type="InterPro" id="IPR007844">
    <property type="entry name" value="AsmA"/>
</dbReference>
<sequence>MKNTLLKKILYAVAAVIGLVLLLVVYLAVTFDPNDYKATVIQLVKDKKQRTLDIKGDIKLSFWPKIGADLGEITLSEHQSDKQFAAIKGAKVALAVLPLLRKEIVVDTVYLDGAQVNVIQHADGSFNFDDLLSKEEEESQQINFDVQGVKITNTQASFINEASGAKYSVDQFNLTTGQVALKTPFDLAADFHLVANQPVVDALAKIKANVMVDPEGKHFVVKGLDASLKGALLDGKDVNVTALGAVDIDAAQTALNVSGLKLAMQGEFNGAKRDVSLQAPALAVNPKQIASEKVILALKQQDAQGDFNLDVVLAELKGNQQAVESKGITADVKVNAGARKVDGHFESPVKANLADMIFDVPALAGKFDIKDPALPNGAMQGQFKLSANADVKQEKVKTSFDLNLAETRLNGDVSVAGFKTPHIGFKVHADTLNLNALLGTGKAKSSAPAANSTAKADTKPAKAADLSALKTLFLDGSINIGKILYSPYTLTGLNVGIKADGQKLALQGLDVKLDESRIHGNVGISQFNKPLYTFDLNIDKLDLNRYLPEQPKPAGATENKTVAKVATAEEQPLDLSALKALNAQGNIRIGWLKYGKTEAKNLNIGLKAQDGLASLQPLNVDVYQGTVRGAVTVDARANPAFTIKQSLQNIAVGPLLVDTINNDMLSGTGNVTLDVTAQGNTVTALKKSLGGSVDLRMADGAVKGFDLAGTIRDAKAKLSLLKGQANTAADQTKKTDFSELTATFNIKNGVAHNDDLAMKAPIFRLPKGESKGDIDIGKEQINYLAKPTLVNTLKGQGGKDAEQLAGVGVPIKVTGTFAAPKFGIDMAALGQALAKSAALDALTDKLGGDKAGAVKSLINGENKADALKGLLNGKSSTKNKEGEAAKSEAEKGAEEAKPTEEKPADQLKQKALKKLLNF</sequence>
<comment type="caution">
    <text evidence="4">The sequence shown here is derived from an EMBL/GenBank/DDBJ whole genome shotgun (WGS) entry which is preliminary data.</text>
</comment>
<evidence type="ECO:0000256" key="1">
    <source>
        <dbReference type="SAM" id="MobiDB-lite"/>
    </source>
</evidence>
<feature type="domain" description="AsmA" evidence="3">
    <location>
        <begin position="496"/>
        <end position="755"/>
    </location>
</feature>